<evidence type="ECO:0000313" key="14">
    <source>
        <dbReference type="Proteomes" id="UP000243778"/>
    </source>
</evidence>
<gene>
    <name evidence="13" type="ORF">SAMN05216287_0678</name>
</gene>
<keyword evidence="10" id="KW-0472">Membrane</keyword>
<dbReference type="Pfam" id="PF02518">
    <property type="entry name" value="HATPase_c"/>
    <property type="match status" value="1"/>
</dbReference>
<keyword evidence="8" id="KW-0902">Two-component regulatory system</keyword>
<keyword evidence="10" id="KW-1133">Transmembrane helix</keyword>
<evidence type="ECO:0000313" key="13">
    <source>
        <dbReference type="EMBL" id="SDW31951.1"/>
    </source>
</evidence>
<evidence type="ECO:0000256" key="1">
    <source>
        <dbReference type="ARBA" id="ARBA00000085"/>
    </source>
</evidence>
<dbReference type="InterPro" id="IPR003661">
    <property type="entry name" value="HisK_dim/P_dom"/>
</dbReference>
<dbReference type="InterPro" id="IPR003594">
    <property type="entry name" value="HATPase_dom"/>
</dbReference>
<evidence type="ECO:0000256" key="8">
    <source>
        <dbReference type="ARBA" id="ARBA00023012"/>
    </source>
</evidence>
<dbReference type="CDD" id="cd00156">
    <property type="entry name" value="REC"/>
    <property type="match status" value="1"/>
</dbReference>
<dbReference type="GO" id="GO:0000156">
    <property type="term" value="F:phosphorelay response regulator activity"/>
    <property type="evidence" value="ECO:0007669"/>
    <property type="project" value="TreeGrafter"/>
</dbReference>
<feature type="domain" description="Response regulatory" evidence="12">
    <location>
        <begin position="425"/>
        <end position="535"/>
    </location>
</feature>
<dbReference type="SMART" id="SM00387">
    <property type="entry name" value="HATPase_c"/>
    <property type="match status" value="1"/>
</dbReference>
<dbReference type="PANTHER" id="PTHR42878:SF7">
    <property type="entry name" value="SENSOR HISTIDINE KINASE GLRK"/>
    <property type="match status" value="1"/>
</dbReference>
<dbReference type="InterPro" id="IPR036890">
    <property type="entry name" value="HATPase_C_sf"/>
</dbReference>
<evidence type="ECO:0000256" key="7">
    <source>
        <dbReference type="ARBA" id="ARBA00022840"/>
    </source>
</evidence>
<keyword evidence="4" id="KW-0808">Transferase</keyword>
<dbReference type="InterPro" id="IPR005467">
    <property type="entry name" value="His_kinase_dom"/>
</dbReference>
<dbReference type="Gene3D" id="1.10.287.130">
    <property type="match status" value="1"/>
</dbReference>
<keyword evidence="6 13" id="KW-0418">Kinase</keyword>
<dbReference type="SMART" id="SM00448">
    <property type="entry name" value="REC"/>
    <property type="match status" value="1"/>
</dbReference>
<dbReference type="PRINTS" id="PR00344">
    <property type="entry name" value="BCTRLSENSOR"/>
</dbReference>
<dbReference type="CDD" id="cd00075">
    <property type="entry name" value="HATPase"/>
    <property type="match status" value="1"/>
</dbReference>
<evidence type="ECO:0000256" key="2">
    <source>
        <dbReference type="ARBA" id="ARBA00012438"/>
    </source>
</evidence>
<evidence type="ECO:0000256" key="4">
    <source>
        <dbReference type="ARBA" id="ARBA00022679"/>
    </source>
</evidence>
<keyword evidence="7" id="KW-0067">ATP-binding</keyword>
<sequence length="543" mass="59752">MIRPAPSTRDTERSQALVRLVLSSIATLYVMLLYLTGYLVEAQLRSILIYNAAFLVASFALIAWIVRKPGVKPVRRLLAMVHDYAAITFAMIIGGEAMLPVYGALLWVTVGNGMRYGTRYLTLATGLALLSIGVMALLSPYLWQNPFVPLTLLVTTFMVPAYAHVLLTRTRQASEQAQTASLAKSRLLAQASHDLRQPIHSISLFTACLRDARLGDEERRMVDNIDRSLLSVEQLFRSILDVYTLDNGQVVPSAEVLAMDEVLAGLVRQNTEAARWAGVTIKVRPSRCHVRCDPALLGTLLQNVLSNALKYAPGKALLIGCRRRDGGLAIEIHDRGPGIDAQDLPHLFDEFYRVRRSRDHDVEGVGLGLSIVKRIADMLGLGVRIRSRPGHGTSVAIEGLPLSRADQYRPAQNEGSNRRLLTGLRVLLIEDDRDVLLATATLLQKWGCEVHSATSALDTTADFDLVITDFDLGRSMSGADCIDYLNRLHGRRVPAIVITGHDVRKAQQALNDTQVPVLAKPVRPAELRSMLLALKLDLQAQSA</sequence>
<evidence type="ECO:0000256" key="10">
    <source>
        <dbReference type="SAM" id="Phobius"/>
    </source>
</evidence>
<dbReference type="InterPro" id="IPR036097">
    <property type="entry name" value="HisK_dim/P_sf"/>
</dbReference>
<dbReference type="OrthoDB" id="9764438at2"/>
<dbReference type="EMBL" id="FNNU01000001">
    <property type="protein sequence ID" value="SDW31951.1"/>
    <property type="molecule type" value="Genomic_DNA"/>
</dbReference>
<feature type="transmembrane region" description="Helical" evidence="10">
    <location>
        <begin position="20"/>
        <end position="40"/>
    </location>
</feature>
<dbReference type="InterPro" id="IPR004358">
    <property type="entry name" value="Sig_transdc_His_kin-like_C"/>
</dbReference>
<keyword evidence="5" id="KW-0547">Nucleotide-binding</keyword>
<dbReference type="SUPFAM" id="SSF47384">
    <property type="entry name" value="Homodimeric domain of signal transducing histidine kinase"/>
    <property type="match status" value="1"/>
</dbReference>
<feature type="domain" description="Histidine kinase" evidence="11">
    <location>
        <begin position="190"/>
        <end position="398"/>
    </location>
</feature>
<dbReference type="STRING" id="1007099.SAMN05216287_0678"/>
<dbReference type="CDD" id="cd00082">
    <property type="entry name" value="HisKA"/>
    <property type="match status" value="1"/>
</dbReference>
<proteinExistence type="predicted"/>
<dbReference type="Pfam" id="PF00072">
    <property type="entry name" value="Response_reg"/>
    <property type="match status" value="1"/>
</dbReference>
<feature type="modified residue" description="4-aspartylphosphate" evidence="9">
    <location>
        <position position="469"/>
    </location>
</feature>
<evidence type="ECO:0000256" key="3">
    <source>
        <dbReference type="ARBA" id="ARBA00022553"/>
    </source>
</evidence>
<evidence type="ECO:0000259" key="11">
    <source>
        <dbReference type="PROSITE" id="PS50109"/>
    </source>
</evidence>
<keyword evidence="3 9" id="KW-0597">Phosphoprotein</keyword>
<dbReference type="GO" id="GO:0007234">
    <property type="term" value="P:osmosensory signaling via phosphorelay pathway"/>
    <property type="evidence" value="ECO:0007669"/>
    <property type="project" value="TreeGrafter"/>
</dbReference>
<feature type="transmembrane region" description="Helical" evidence="10">
    <location>
        <begin position="147"/>
        <end position="167"/>
    </location>
</feature>
<protein>
    <recommendedName>
        <fullName evidence="2">histidine kinase</fullName>
        <ecNumber evidence="2">2.7.13.3</ecNumber>
    </recommendedName>
</protein>
<dbReference type="PROSITE" id="PS50109">
    <property type="entry name" value="HIS_KIN"/>
    <property type="match status" value="1"/>
</dbReference>
<reference evidence="14" key="1">
    <citation type="submission" date="2016-10" db="EMBL/GenBank/DDBJ databases">
        <authorList>
            <person name="Varghese N."/>
            <person name="Submissions S."/>
        </authorList>
    </citation>
    <scope>NUCLEOTIDE SEQUENCE [LARGE SCALE GENOMIC DNA]</scope>
    <source>
        <strain evidence="14">NRRL B-59562</strain>
    </source>
</reference>
<name>A0A1H2SJZ5_9PSED</name>
<dbReference type="InterPro" id="IPR011006">
    <property type="entry name" value="CheY-like_superfamily"/>
</dbReference>
<dbReference type="AlphaFoldDB" id="A0A1H2SJZ5"/>
<evidence type="ECO:0000256" key="6">
    <source>
        <dbReference type="ARBA" id="ARBA00022777"/>
    </source>
</evidence>
<dbReference type="GO" id="GO:0030295">
    <property type="term" value="F:protein kinase activator activity"/>
    <property type="evidence" value="ECO:0007669"/>
    <property type="project" value="TreeGrafter"/>
</dbReference>
<evidence type="ECO:0000259" key="12">
    <source>
        <dbReference type="PROSITE" id="PS50110"/>
    </source>
</evidence>
<dbReference type="PROSITE" id="PS50110">
    <property type="entry name" value="RESPONSE_REGULATORY"/>
    <property type="match status" value="1"/>
</dbReference>
<dbReference type="Gene3D" id="3.40.50.2300">
    <property type="match status" value="1"/>
</dbReference>
<feature type="transmembrane region" description="Helical" evidence="10">
    <location>
        <begin position="86"/>
        <end position="108"/>
    </location>
</feature>
<dbReference type="InterPro" id="IPR050351">
    <property type="entry name" value="BphY/WalK/GraS-like"/>
</dbReference>
<dbReference type="GO" id="GO:0005524">
    <property type="term" value="F:ATP binding"/>
    <property type="evidence" value="ECO:0007669"/>
    <property type="project" value="UniProtKB-KW"/>
</dbReference>
<comment type="catalytic activity">
    <reaction evidence="1">
        <text>ATP + protein L-histidine = ADP + protein N-phospho-L-histidine.</text>
        <dbReference type="EC" id="2.7.13.3"/>
    </reaction>
</comment>
<dbReference type="PANTHER" id="PTHR42878">
    <property type="entry name" value="TWO-COMPONENT HISTIDINE KINASE"/>
    <property type="match status" value="1"/>
</dbReference>
<dbReference type="GO" id="GO:0000155">
    <property type="term" value="F:phosphorelay sensor kinase activity"/>
    <property type="evidence" value="ECO:0007669"/>
    <property type="project" value="InterPro"/>
</dbReference>
<dbReference type="SMART" id="SM00388">
    <property type="entry name" value="HisKA"/>
    <property type="match status" value="1"/>
</dbReference>
<evidence type="ECO:0000256" key="5">
    <source>
        <dbReference type="ARBA" id="ARBA00022741"/>
    </source>
</evidence>
<dbReference type="Pfam" id="PF00512">
    <property type="entry name" value="HisKA"/>
    <property type="match status" value="1"/>
</dbReference>
<dbReference type="SUPFAM" id="SSF55874">
    <property type="entry name" value="ATPase domain of HSP90 chaperone/DNA topoisomerase II/histidine kinase"/>
    <property type="match status" value="1"/>
</dbReference>
<dbReference type="EC" id="2.7.13.3" evidence="2"/>
<dbReference type="Proteomes" id="UP000243778">
    <property type="component" value="Unassembled WGS sequence"/>
</dbReference>
<dbReference type="SUPFAM" id="SSF52172">
    <property type="entry name" value="CheY-like"/>
    <property type="match status" value="1"/>
</dbReference>
<accession>A0A1H2SJZ5</accession>
<organism evidence="13 14">
    <name type="scientific">Pseudomonas kuykendallii</name>
    <dbReference type="NCBI Taxonomy" id="1007099"/>
    <lineage>
        <taxon>Bacteria</taxon>
        <taxon>Pseudomonadati</taxon>
        <taxon>Pseudomonadota</taxon>
        <taxon>Gammaproteobacteria</taxon>
        <taxon>Pseudomonadales</taxon>
        <taxon>Pseudomonadaceae</taxon>
        <taxon>Pseudomonas</taxon>
    </lineage>
</organism>
<evidence type="ECO:0000256" key="9">
    <source>
        <dbReference type="PROSITE-ProRule" id="PRU00169"/>
    </source>
</evidence>
<dbReference type="RefSeq" id="WP_090224608.1">
    <property type="nucleotide sequence ID" value="NZ_FNNU01000001.1"/>
</dbReference>
<feature type="transmembrane region" description="Helical" evidence="10">
    <location>
        <begin position="120"/>
        <end position="141"/>
    </location>
</feature>
<keyword evidence="10" id="KW-0812">Transmembrane</keyword>
<dbReference type="InterPro" id="IPR001789">
    <property type="entry name" value="Sig_transdc_resp-reg_receiver"/>
</dbReference>
<keyword evidence="14" id="KW-1185">Reference proteome</keyword>
<dbReference type="Gene3D" id="3.30.565.10">
    <property type="entry name" value="Histidine kinase-like ATPase, C-terminal domain"/>
    <property type="match status" value="1"/>
</dbReference>
<feature type="transmembrane region" description="Helical" evidence="10">
    <location>
        <begin position="47"/>
        <end position="66"/>
    </location>
</feature>